<dbReference type="Pfam" id="PF13715">
    <property type="entry name" value="CarbopepD_reg_2"/>
    <property type="match status" value="1"/>
</dbReference>
<dbReference type="InterPro" id="IPR037066">
    <property type="entry name" value="Plug_dom_sf"/>
</dbReference>
<dbReference type="InterPro" id="IPR023997">
    <property type="entry name" value="TonB-dep_OMP_SusC/RagA_CS"/>
</dbReference>
<dbReference type="PROSITE" id="PS52016">
    <property type="entry name" value="TONB_DEPENDENT_REC_3"/>
    <property type="match status" value="1"/>
</dbReference>
<keyword evidence="1" id="KW-0812">Transmembrane</keyword>
<organism evidence="3 4">
    <name type="scientific">Formosa undariae</name>
    <dbReference type="NCBI Taxonomy" id="1325436"/>
    <lineage>
        <taxon>Bacteria</taxon>
        <taxon>Pseudomonadati</taxon>
        <taxon>Bacteroidota</taxon>
        <taxon>Flavobacteriia</taxon>
        <taxon>Flavobacteriales</taxon>
        <taxon>Flavobacteriaceae</taxon>
        <taxon>Formosa</taxon>
    </lineage>
</organism>
<reference evidence="3 4" key="1">
    <citation type="submission" date="2024-09" db="EMBL/GenBank/DDBJ databases">
        <authorList>
            <person name="Sun Q."/>
            <person name="Mori K."/>
        </authorList>
    </citation>
    <scope>NUCLEOTIDE SEQUENCE [LARGE SCALE GENOMIC DNA]</scope>
    <source>
        <strain evidence="3 4">CECT 8286</strain>
    </source>
</reference>
<evidence type="ECO:0000259" key="2">
    <source>
        <dbReference type="Pfam" id="PF07715"/>
    </source>
</evidence>
<proteinExistence type="inferred from homology"/>
<evidence type="ECO:0000313" key="4">
    <source>
        <dbReference type="Proteomes" id="UP001589605"/>
    </source>
</evidence>
<protein>
    <submittedName>
        <fullName evidence="3">SusC/RagA family TonB-linked outer membrane protein</fullName>
    </submittedName>
</protein>
<keyword evidence="1" id="KW-0813">Transport</keyword>
<dbReference type="InterPro" id="IPR039426">
    <property type="entry name" value="TonB-dep_rcpt-like"/>
</dbReference>
<keyword evidence="1" id="KW-1134">Transmembrane beta strand</keyword>
<comment type="similarity">
    <text evidence="1">Belongs to the TonB-dependent receptor family.</text>
</comment>
<comment type="caution">
    <text evidence="3">The sequence shown here is derived from an EMBL/GenBank/DDBJ whole genome shotgun (WGS) entry which is preliminary data.</text>
</comment>
<dbReference type="SUPFAM" id="SSF49464">
    <property type="entry name" value="Carboxypeptidase regulatory domain-like"/>
    <property type="match status" value="1"/>
</dbReference>
<dbReference type="Gene3D" id="2.170.130.10">
    <property type="entry name" value="TonB-dependent receptor, plug domain"/>
    <property type="match status" value="1"/>
</dbReference>
<dbReference type="SUPFAM" id="SSF56935">
    <property type="entry name" value="Porins"/>
    <property type="match status" value="1"/>
</dbReference>
<sequence>MISPVLSEQLDKTIKGTVIGHDGFPIPGVTIIIKDTNKGVVTDLEGKYTLKEVPNDAILVFSYLGMISQEVSVTDKSVIDITMKDDLSELNEVVVVGYGKQDKISVTGSVASIKTEEIKRSPSPNIVGALTGQLSGLTTVQNNGRPGSEDYSIYLRGVSTTNNSSPLILIDGVPRDNLTELDPNEVESVTVLKDASSTAVFGVRGANGVILVTTRQGSSKELNVSYTYEFGLQHLIYKADMMDSWDYAAMRNQALINDGYEPQYSDRQIGLMKSGTSPLYPNTDWYGIMMRDFAPMHRHNLNMSGGNDRFKYFFNVGYLNQKSFYEAQPEDEIGYDPEYSLTRYNFRSNMDLKVNDWISAGVKMGGYVNTTGGTTGSASNIYYGINDMNALTPGPITDASWKEYGALEGIAITPENVSNTNPYALMNFKGYNTQEKNNFSSTAFLDFDLGMITKGLSTKFMASFDTYSTSTLSASKSFNSYQYKVTEEETLQGDVYDAVSFTPESDIQLYTLSLSKSSGYYFKANYQWLLNYDRTFNNIHKVTGMVLAQRDNQEEALAYNYLGVAARGTYMFKNKYMAEANLGYNGSEQFAEGNRFGFFPAGSLGWVVSNEPFMESVDFISKLKFRASYGKVGSDKIGGNRFLYQDAWNITTSGNINTISDYAAYETLIGNPGITWEVAYKQNYGMELGLFNNDLSLSVDVFREKRENILLTRETVSDAVGLSGIYPKVNAGIVENKGFEIELGYRKRITNDFTFANRSIFSYAKNNNVFSDEAIQGEDYNLRYESQGHPLNSNVGYLVDWESEGNGYYISQEEINLYSYASGTPRLGDLKYKDLNNDGVIGPEDKDIIGFPTIPQITYSSTFNFDYKGFNLSLMFQGVAQVTKSYGIAGIYEYGEPGSYNDFQRNSWTQERWDNGQPISAPALSAYTASSSHTENDYYNSDISYVRLKTAELGYNFSKSVCDKLSLKRLRVYTNGSNLITWTNSRFTHLDPEAFRAHYIPIAQIFNFGLNVTF</sequence>
<comment type="subcellular location">
    <subcellularLocation>
        <location evidence="1">Cell outer membrane</location>
        <topology evidence="1">Multi-pass membrane protein</topology>
    </subcellularLocation>
</comment>
<gene>
    <name evidence="3" type="ORF">ACFFVB_16255</name>
</gene>
<feature type="domain" description="TonB-dependent receptor plug" evidence="2">
    <location>
        <begin position="103"/>
        <end position="209"/>
    </location>
</feature>
<dbReference type="InterPro" id="IPR012910">
    <property type="entry name" value="Plug_dom"/>
</dbReference>
<dbReference type="RefSeq" id="WP_382384282.1">
    <property type="nucleotide sequence ID" value="NZ_JBHMEZ010000028.1"/>
</dbReference>
<dbReference type="NCBIfam" id="TIGR04057">
    <property type="entry name" value="SusC_RagA_signa"/>
    <property type="match status" value="1"/>
</dbReference>
<dbReference type="NCBIfam" id="TIGR04056">
    <property type="entry name" value="OMP_RagA_SusC"/>
    <property type="match status" value="1"/>
</dbReference>
<dbReference type="Pfam" id="PF07715">
    <property type="entry name" value="Plug"/>
    <property type="match status" value="1"/>
</dbReference>
<keyword evidence="1" id="KW-0472">Membrane</keyword>
<dbReference type="Proteomes" id="UP001589605">
    <property type="component" value="Unassembled WGS sequence"/>
</dbReference>
<dbReference type="InterPro" id="IPR023996">
    <property type="entry name" value="TonB-dep_OMP_SusC/RagA"/>
</dbReference>
<dbReference type="Gene3D" id="2.60.40.1120">
    <property type="entry name" value="Carboxypeptidase-like, regulatory domain"/>
    <property type="match status" value="1"/>
</dbReference>
<name>A0ABV5F5E1_9FLAO</name>
<evidence type="ECO:0000256" key="1">
    <source>
        <dbReference type="PROSITE-ProRule" id="PRU01360"/>
    </source>
</evidence>
<evidence type="ECO:0000313" key="3">
    <source>
        <dbReference type="EMBL" id="MFB9054642.1"/>
    </source>
</evidence>
<accession>A0ABV5F5E1</accession>
<keyword evidence="4" id="KW-1185">Reference proteome</keyword>
<dbReference type="InterPro" id="IPR008969">
    <property type="entry name" value="CarboxyPept-like_regulatory"/>
</dbReference>
<keyword evidence="1" id="KW-0998">Cell outer membrane</keyword>
<dbReference type="EMBL" id="JBHMEZ010000028">
    <property type="protein sequence ID" value="MFB9054642.1"/>
    <property type="molecule type" value="Genomic_DNA"/>
</dbReference>